<dbReference type="EMBL" id="JACFYX010000003">
    <property type="protein sequence ID" value="MBG0834529.1"/>
    <property type="molecule type" value="Genomic_DNA"/>
</dbReference>
<dbReference type="RefSeq" id="WP_196474163.1">
    <property type="nucleotide sequence ID" value="NZ_JACFYX020000004.1"/>
</dbReference>
<evidence type="ECO:0000256" key="1">
    <source>
        <dbReference type="ARBA" id="ARBA00009075"/>
    </source>
</evidence>
<dbReference type="InterPro" id="IPR005318">
    <property type="entry name" value="OM_porin_bac"/>
</dbReference>
<dbReference type="InterPro" id="IPR023614">
    <property type="entry name" value="Porin_dom_sf"/>
</dbReference>
<organism evidence="4 5">
    <name type="scientific">Pseudomonas chaetocerotis</name>
    <dbReference type="NCBI Taxonomy" id="2758695"/>
    <lineage>
        <taxon>Bacteria</taxon>
        <taxon>Pseudomonadati</taxon>
        <taxon>Pseudomonadota</taxon>
        <taxon>Gammaproteobacteria</taxon>
        <taxon>Pseudomonadales</taxon>
        <taxon>Pseudomonadaceae</taxon>
        <taxon>Pseudomonas</taxon>
    </lineage>
</organism>
<proteinExistence type="inferred from homology"/>
<reference evidence="4" key="1">
    <citation type="submission" date="2020-07" db="EMBL/GenBank/DDBJ databases">
        <title>Pseudomonas chaetoceroseae sp. nov., a new member of the Pseudomonas oleovorans group isolated from a culture of Chaetoceros calcitrans.</title>
        <authorList>
            <person name="Girard L."/>
            <person name="Lood C."/>
            <person name="De Mot R."/>
            <person name="Baudart J."/>
        </authorList>
    </citation>
    <scope>NUCLEOTIDE SEQUENCE</scope>
    <source>
        <strain evidence="4">536</strain>
    </source>
</reference>
<evidence type="ECO:0000256" key="2">
    <source>
        <dbReference type="ARBA" id="ARBA00022448"/>
    </source>
</evidence>
<dbReference type="Gene3D" id="2.40.160.10">
    <property type="entry name" value="Porin"/>
    <property type="match status" value="1"/>
</dbReference>
<name>A0A931CZ83_9PSED</name>
<dbReference type="GO" id="GO:0015288">
    <property type="term" value="F:porin activity"/>
    <property type="evidence" value="ECO:0007669"/>
    <property type="project" value="TreeGrafter"/>
</dbReference>
<keyword evidence="3" id="KW-0732">Signal</keyword>
<evidence type="ECO:0000313" key="4">
    <source>
        <dbReference type="EMBL" id="MBG0834529.1"/>
    </source>
</evidence>
<dbReference type="PANTHER" id="PTHR34596">
    <property type="entry name" value="CHITOPORIN"/>
    <property type="match status" value="1"/>
</dbReference>
<dbReference type="Pfam" id="PF03573">
    <property type="entry name" value="OprD"/>
    <property type="match status" value="1"/>
</dbReference>
<protein>
    <submittedName>
        <fullName evidence="4">OprD family porin</fullName>
    </submittedName>
</protein>
<gene>
    <name evidence="4" type="ORF">H3221_05325</name>
</gene>
<keyword evidence="2" id="KW-0813">Transport</keyword>
<evidence type="ECO:0000313" key="5">
    <source>
        <dbReference type="Proteomes" id="UP000596932"/>
    </source>
</evidence>
<dbReference type="AlphaFoldDB" id="A0A931CZ83"/>
<evidence type="ECO:0000256" key="3">
    <source>
        <dbReference type="ARBA" id="ARBA00022729"/>
    </source>
</evidence>
<comment type="caution">
    <text evidence="4">The sequence shown here is derived from an EMBL/GenBank/DDBJ whole genome shotgun (WGS) entry which is preliminary data.</text>
</comment>
<accession>A0A931CZ83</accession>
<dbReference type="Proteomes" id="UP000596932">
    <property type="component" value="Unassembled WGS sequence"/>
</dbReference>
<keyword evidence="5" id="KW-1185">Reference proteome</keyword>
<dbReference type="GO" id="GO:0016020">
    <property type="term" value="C:membrane"/>
    <property type="evidence" value="ECO:0007669"/>
    <property type="project" value="InterPro"/>
</dbReference>
<sequence length="434" mass="47226">MFVLRLLNLASPRSAPTSWLLGAILVGSGGQAIANVTDENGRWDLLLRNYFLNNDLRDNSGTGGPSYQQEWAQGFIGNLRSGFTEGSVGLGIDAHGFVGIKLDGGRGRAGTGLLPVDSRGRSHGYASAGGALKLRAGNHLLRYGEMMVETPVFDTGDKRLQPEYATGVMLDSTLSPSLLLQAGRFTRFKNQNGSSSRDDFSGVGASTQRAAMTLAGVRLVDSQDISAALYAAQLEDTWRQGYLNLKVQRGHWTLDTNLYRTHDQGAARAGAIDTLAYSLLARYQLGAQKFTVAYQRVNGDTPFDFVGGDSIYLANSVKYADFNGAQERSWQARYDLDLAAFGITGLNLMARYIRGHGIDSSRAPADGAYASNRTASGGRHWERDIDLRYTVQHGSAKGLRMSLAHVSHRGNNSQNLPDIDRLYITLEYPLQGLF</sequence>
<dbReference type="PANTHER" id="PTHR34596:SF2">
    <property type="entry name" value="CHITOPORIN"/>
    <property type="match status" value="1"/>
</dbReference>
<comment type="similarity">
    <text evidence="1">Belongs to the outer membrane porin (Opr) (TC 1.B.25) family.</text>
</comment>